<feature type="compositionally biased region" description="Basic and acidic residues" evidence="1">
    <location>
        <begin position="10"/>
        <end position="35"/>
    </location>
</feature>
<name>A0A6A6FIX1_9PEZI</name>
<evidence type="ECO:0000256" key="1">
    <source>
        <dbReference type="SAM" id="MobiDB-lite"/>
    </source>
</evidence>
<keyword evidence="2" id="KW-1133">Transmembrane helix</keyword>
<sequence length="216" mass="23358">MSYAAAAAPHGKEQEQSLEEKIPDAVPELLHDDAGVHSLDSLKSSNEHLQSLPSDTSYAGQQEAEERAEEVRRQAQKAGDKLDKSARDFQNAADKSANELKKDGKKLEKKAEAEFEKAKGKAQDGYEKAKKEGSKVAKEVEKDAKKAGDWAEKNQNNPVVLGNAVAIAGLAALLGTGAYRAHKSNTLTWNVVGAWAGVVGLFAVGDYYVSQYFLKK</sequence>
<feature type="transmembrane region" description="Helical" evidence="2">
    <location>
        <begin position="187"/>
        <end position="209"/>
    </location>
</feature>
<keyword evidence="2" id="KW-0812">Transmembrane</keyword>
<dbReference type="OrthoDB" id="5422928at2759"/>
<accession>A0A6A6FIX1</accession>
<dbReference type="EMBL" id="ML992671">
    <property type="protein sequence ID" value="KAF2213214.1"/>
    <property type="molecule type" value="Genomic_DNA"/>
</dbReference>
<dbReference type="GO" id="GO:0005741">
    <property type="term" value="C:mitochondrial outer membrane"/>
    <property type="evidence" value="ECO:0007669"/>
    <property type="project" value="InterPro"/>
</dbReference>
<reference evidence="3" key="1">
    <citation type="journal article" date="2020" name="Stud. Mycol.">
        <title>101 Dothideomycetes genomes: a test case for predicting lifestyles and emergence of pathogens.</title>
        <authorList>
            <person name="Haridas S."/>
            <person name="Albert R."/>
            <person name="Binder M."/>
            <person name="Bloem J."/>
            <person name="Labutti K."/>
            <person name="Salamov A."/>
            <person name="Andreopoulos B."/>
            <person name="Baker S."/>
            <person name="Barry K."/>
            <person name="Bills G."/>
            <person name="Bluhm B."/>
            <person name="Cannon C."/>
            <person name="Castanera R."/>
            <person name="Culley D."/>
            <person name="Daum C."/>
            <person name="Ezra D."/>
            <person name="Gonzalez J."/>
            <person name="Henrissat B."/>
            <person name="Kuo A."/>
            <person name="Liang C."/>
            <person name="Lipzen A."/>
            <person name="Lutzoni F."/>
            <person name="Magnuson J."/>
            <person name="Mondo S."/>
            <person name="Nolan M."/>
            <person name="Ohm R."/>
            <person name="Pangilinan J."/>
            <person name="Park H.-J."/>
            <person name="Ramirez L."/>
            <person name="Alfaro M."/>
            <person name="Sun H."/>
            <person name="Tritt A."/>
            <person name="Yoshinaga Y."/>
            <person name="Zwiers L.-H."/>
            <person name="Turgeon B."/>
            <person name="Goodwin S."/>
            <person name="Spatafora J."/>
            <person name="Crous P."/>
            <person name="Grigoriev I."/>
        </authorList>
    </citation>
    <scope>NUCLEOTIDE SEQUENCE</scope>
    <source>
        <strain evidence="3">SCOH1-5</strain>
    </source>
</reference>
<dbReference type="AlphaFoldDB" id="A0A6A6FIX1"/>
<dbReference type="PANTHER" id="PTHR38402">
    <property type="entry name" value="MITOCHONDRIAL OUTER MEMBRANE PROTEIN OM14"/>
    <property type="match status" value="1"/>
</dbReference>
<evidence type="ECO:0000313" key="4">
    <source>
        <dbReference type="Proteomes" id="UP000799539"/>
    </source>
</evidence>
<keyword evidence="2" id="KW-0472">Membrane</keyword>
<dbReference type="InterPro" id="IPR039454">
    <property type="entry name" value="OM14"/>
</dbReference>
<proteinExistence type="predicted"/>
<gene>
    <name evidence="3" type="ORF">CERZMDRAFT_111554</name>
</gene>
<feature type="region of interest" description="Disordered" evidence="1">
    <location>
        <begin position="1"/>
        <end position="150"/>
    </location>
</feature>
<feature type="compositionally biased region" description="Basic and acidic residues" evidence="1">
    <location>
        <begin position="96"/>
        <end position="150"/>
    </location>
</feature>
<dbReference type="GO" id="GO:1990593">
    <property type="term" value="F:nascent polypeptide-associated complex binding"/>
    <property type="evidence" value="ECO:0007669"/>
    <property type="project" value="InterPro"/>
</dbReference>
<dbReference type="Proteomes" id="UP000799539">
    <property type="component" value="Unassembled WGS sequence"/>
</dbReference>
<keyword evidence="4" id="KW-1185">Reference proteome</keyword>
<organism evidence="3 4">
    <name type="scientific">Cercospora zeae-maydis SCOH1-5</name>
    <dbReference type="NCBI Taxonomy" id="717836"/>
    <lineage>
        <taxon>Eukaryota</taxon>
        <taxon>Fungi</taxon>
        <taxon>Dikarya</taxon>
        <taxon>Ascomycota</taxon>
        <taxon>Pezizomycotina</taxon>
        <taxon>Dothideomycetes</taxon>
        <taxon>Dothideomycetidae</taxon>
        <taxon>Mycosphaerellales</taxon>
        <taxon>Mycosphaerellaceae</taxon>
        <taxon>Cercospora</taxon>
    </lineage>
</organism>
<protein>
    <submittedName>
        <fullName evidence="3">Uncharacterized protein</fullName>
    </submittedName>
</protein>
<evidence type="ECO:0000256" key="2">
    <source>
        <dbReference type="SAM" id="Phobius"/>
    </source>
</evidence>
<feature type="compositionally biased region" description="Basic and acidic residues" evidence="1">
    <location>
        <begin position="69"/>
        <end position="87"/>
    </location>
</feature>
<dbReference type="GO" id="GO:0006626">
    <property type="term" value="P:protein targeting to mitochondrion"/>
    <property type="evidence" value="ECO:0007669"/>
    <property type="project" value="TreeGrafter"/>
</dbReference>
<evidence type="ECO:0000313" key="3">
    <source>
        <dbReference type="EMBL" id="KAF2213214.1"/>
    </source>
</evidence>
<feature type="transmembrane region" description="Helical" evidence="2">
    <location>
        <begin position="160"/>
        <end position="181"/>
    </location>
</feature>
<dbReference type="PANTHER" id="PTHR38402:SF1">
    <property type="entry name" value="MITOCHONDRIAL OUTER MEMBRANE PROTEIN OM14"/>
    <property type="match status" value="1"/>
</dbReference>
<feature type="compositionally biased region" description="Polar residues" evidence="1">
    <location>
        <begin position="41"/>
        <end position="60"/>
    </location>
</feature>